<protein>
    <submittedName>
        <fullName evidence="2">Uncharacterized protein</fullName>
    </submittedName>
</protein>
<keyword evidence="3" id="KW-1185">Reference proteome</keyword>
<feature type="compositionally biased region" description="Basic and acidic residues" evidence="1">
    <location>
        <begin position="1"/>
        <end position="24"/>
    </location>
</feature>
<dbReference type="Proteomes" id="UP000823775">
    <property type="component" value="Unassembled WGS sequence"/>
</dbReference>
<accession>A0ABS8VNQ8</accession>
<organism evidence="2 3">
    <name type="scientific">Datura stramonium</name>
    <name type="common">Jimsonweed</name>
    <name type="synonym">Common thornapple</name>
    <dbReference type="NCBI Taxonomy" id="4076"/>
    <lineage>
        <taxon>Eukaryota</taxon>
        <taxon>Viridiplantae</taxon>
        <taxon>Streptophyta</taxon>
        <taxon>Embryophyta</taxon>
        <taxon>Tracheophyta</taxon>
        <taxon>Spermatophyta</taxon>
        <taxon>Magnoliopsida</taxon>
        <taxon>eudicotyledons</taxon>
        <taxon>Gunneridae</taxon>
        <taxon>Pentapetalae</taxon>
        <taxon>asterids</taxon>
        <taxon>lamiids</taxon>
        <taxon>Solanales</taxon>
        <taxon>Solanaceae</taxon>
        <taxon>Solanoideae</taxon>
        <taxon>Datureae</taxon>
        <taxon>Datura</taxon>
    </lineage>
</organism>
<feature type="non-terminal residue" evidence="2">
    <location>
        <position position="54"/>
    </location>
</feature>
<gene>
    <name evidence="2" type="ORF">HAX54_039890</name>
</gene>
<comment type="caution">
    <text evidence="2">The sequence shown here is derived from an EMBL/GenBank/DDBJ whole genome shotgun (WGS) entry which is preliminary data.</text>
</comment>
<sequence length="54" mass="5793">MASKGKEADVAEESQKRGRPRKTDASSSTPKAGPARRFGARLRGILGLTLKKKP</sequence>
<evidence type="ECO:0000256" key="1">
    <source>
        <dbReference type="SAM" id="MobiDB-lite"/>
    </source>
</evidence>
<evidence type="ECO:0000313" key="2">
    <source>
        <dbReference type="EMBL" id="MCE0481817.1"/>
    </source>
</evidence>
<reference evidence="2 3" key="1">
    <citation type="journal article" date="2021" name="BMC Genomics">
        <title>Datura genome reveals duplications of psychoactive alkaloid biosynthetic genes and high mutation rate following tissue culture.</title>
        <authorList>
            <person name="Rajewski A."/>
            <person name="Carter-House D."/>
            <person name="Stajich J."/>
            <person name="Litt A."/>
        </authorList>
    </citation>
    <scope>NUCLEOTIDE SEQUENCE [LARGE SCALE GENOMIC DNA]</scope>
    <source>
        <strain evidence="2">AR-01</strain>
    </source>
</reference>
<feature type="region of interest" description="Disordered" evidence="1">
    <location>
        <begin position="1"/>
        <end position="54"/>
    </location>
</feature>
<proteinExistence type="predicted"/>
<evidence type="ECO:0000313" key="3">
    <source>
        <dbReference type="Proteomes" id="UP000823775"/>
    </source>
</evidence>
<dbReference type="EMBL" id="JACEIK010005569">
    <property type="protein sequence ID" value="MCE0481817.1"/>
    <property type="molecule type" value="Genomic_DNA"/>
</dbReference>
<name>A0ABS8VNQ8_DATST</name>